<proteinExistence type="predicted"/>
<organism evidence="1 2">
    <name type="scientific">Mycena belliarum</name>
    <dbReference type="NCBI Taxonomy" id="1033014"/>
    <lineage>
        <taxon>Eukaryota</taxon>
        <taxon>Fungi</taxon>
        <taxon>Dikarya</taxon>
        <taxon>Basidiomycota</taxon>
        <taxon>Agaricomycotina</taxon>
        <taxon>Agaricomycetes</taxon>
        <taxon>Agaricomycetidae</taxon>
        <taxon>Agaricales</taxon>
        <taxon>Marasmiineae</taxon>
        <taxon>Mycenaceae</taxon>
        <taxon>Mycena</taxon>
    </lineage>
</organism>
<name>A0AAD6XXZ9_9AGAR</name>
<comment type="caution">
    <text evidence="1">The sequence shown here is derived from an EMBL/GenBank/DDBJ whole genome shotgun (WGS) entry which is preliminary data.</text>
</comment>
<feature type="non-terminal residue" evidence="1">
    <location>
        <position position="111"/>
    </location>
</feature>
<sequence>VPTTAEMEFTTGHPQKSTHILRKRKLIHIPVLSGSPIPRRDLQDQINKYAIVMVSLFRPWNRSPTHPLKPETISWSDALNDLLSSAPQHTLDIIDHMQEQWECRLAADDYS</sequence>
<reference evidence="1" key="1">
    <citation type="submission" date="2023-03" db="EMBL/GenBank/DDBJ databases">
        <title>Massive genome expansion in bonnet fungi (Mycena s.s.) driven by repeated elements and novel gene families across ecological guilds.</title>
        <authorList>
            <consortium name="Lawrence Berkeley National Laboratory"/>
            <person name="Harder C.B."/>
            <person name="Miyauchi S."/>
            <person name="Viragh M."/>
            <person name="Kuo A."/>
            <person name="Thoen E."/>
            <person name="Andreopoulos B."/>
            <person name="Lu D."/>
            <person name="Skrede I."/>
            <person name="Drula E."/>
            <person name="Henrissat B."/>
            <person name="Morin E."/>
            <person name="Kohler A."/>
            <person name="Barry K."/>
            <person name="LaButti K."/>
            <person name="Morin E."/>
            <person name="Salamov A."/>
            <person name="Lipzen A."/>
            <person name="Mereny Z."/>
            <person name="Hegedus B."/>
            <person name="Baldrian P."/>
            <person name="Stursova M."/>
            <person name="Weitz H."/>
            <person name="Taylor A."/>
            <person name="Grigoriev I.V."/>
            <person name="Nagy L.G."/>
            <person name="Martin F."/>
            <person name="Kauserud H."/>
        </authorList>
    </citation>
    <scope>NUCLEOTIDE SEQUENCE</scope>
    <source>
        <strain evidence="1">CBHHK173m</strain>
    </source>
</reference>
<evidence type="ECO:0000313" key="2">
    <source>
        <dbReference type="Proteomes" id="UP001222325"/>
    </source>
</evidence>
<gene>
    <name evidence="1" type="ORF">B0H15DRAFT_762870</name>
</gene>
<keyword evidence="2" id="KW-1185">Reference proteome</keyword>
<accession>A0AAD6XXZ9</accession>
<protein>
    <submittedName>
        <fullName evidence="1">Uncharacterized protein</fullName>
    </submittedName>
</protein>
<dbReference type="EMBL" id="JARJCN010000005">
    <property type="protein sequence ID" value="KAJ7100741.1"/>
    <property type="molecule type" value="Genomic_DNA"/>
</dbReference>
<feature type="non-terminal residue" evidence="1">
    <location>
        <position position="1"/>
    </location>
</feature>
<dbReference type="Proteomes" id="UP001222325">
    <property type="component" value="Unassembled WGS sequence"/>
</dbReference>
<evidence type="ECO:0000313" key="1">
    <source>
        <dbReference type="EMBL" id="KAJ7100741.1"/>
    </source>
</evidence>
<dbReference type="AlphaFoldDB" id="A0AAD6XXZ9"/>